<accession>A0A8H3CMV8</accession>
<sequence length="607" mass="66656">MTSPALYKLRLDPAPFLCQPSTMVSEQPGANRITVNAAEQDDCIEAVSVFQSNRAEIKRRVNLDLKKGQNHVHIERLPSCLNGDSIRVDGTGTAVIFDVVYHAPSYSASSSSDESVTTAQRALEALQKERDIAREQSEFLGSYGKTLDSKNVNIEDVQRFLDMFGPRQIAVAKRIQELEEQIKKASQELDEARSKVYQDKRGEKRGTRVTVTVLAETDGKADLMLTYVVTNASWTPLYDIRAAIAKSPDATSKIILHYRASITQTTGENWPEVALTLSTASPQLGSKVPTLSPWKIGFPAPPPPPARTQPAARRYKAEARFVEEYQHSESDDDMGFGLFDDEPAPPMAACTAHVATAGVLSATFGIPGRSDIPSDEGSHKVVVAVLDLEAELEWICVPREKESVFLTCKVVNSSEFTLLPGEASVFMDDNFVSKSRIEHVSPNDSFKTSLGVDSSLRVTYPSAKTLNRTMTQSGFSFLSRERQSVSAQSQRITIRNSRLTTVSGLRVVDHLPVSTDAKLKVNVIAPGGLDFHQAPGSPTGPESEGKKNDKERPWTNVRKGVKARWAPLDVGGEGTVEWKCEIGPSEEMELELAWEVLAPAGQQWQKV</sequence>
<dbReference type="PANTHER" id="PTHR31005">
    <property type="entry name" value="DUF4139 DOMAIN-CONTAINING PROTEIN"/>
    <property type="match status" value="1"/>
</dbReference>
<dbReference type="Proteomes" id="UP000663843">
    <property type="component" value="Unassembled WGS sequence"/>
</dbReference>
<dbReference type="Pfam" id="PF13598">
    <property type="entry name" value="DUF4139"/>
    <property type="match status" value="1"/>
</dbReference>
<evidence type="ECO:0000259" key="3">
    <source>
        <dbReference type="Pfam" id="PF13598"/>
    </source>
</evidence>
<evidence type="ECO:0000313" key="5">
    <source>
        <dbReference type="EMBL" id="CAE6492236.1"/>
    </source>
</evidence>
<dbReference type="PANTHER" id="PTHR31005:SF8">
    <property type="entry name" value="DUF4139 DOMAIN-CONTAINING PROTEIN"/>
    <property type="match status" value="1"/>
</dbReference>
<dbReference type="InterPro" id="IPR037291">
    <property type="entry name" value="DUF4139"/>
</dbReference>
<reference evidence="5" key="1">
    <citation type="submission" date="2021-01" db="EMBL/GenBank/DDBJ databases">
        <authorList>
            <person name="Kaushik A."/>
        </authorList>
    </citation>
    <scope>NUCLEOTIDE SEQUENCE</scope>
    <source>
        <strain evidence="5">AG2-2IIIB</strain>
    </source>
</reference>
<comment type="caution">
    <text evidence="5">The sequence shown here is derived from an EMBL/GenBank/DDBJ whole genome shotgun (WGS) entry which is preliminary data.</text>
</comment>
<feature type="compositionally biased region" description="Basic and acidic residues" evidence="2">
    <location>
        <begin position="543"/>
        <end position="553"/>
    </location>
</feature>
<proteinExistence type="predicted"/>
<dbReference type="InterPro" id="IPR025554">
    <property type="entry name" value="DUF4140"/>
</dbReference>
<feature type="coiled-coil region" evidence="1">
    <location>
        <begin position="168"/>
        <end position="195"/>
    </location>
</feature>
<dbReference type="Pfam" id="PF13600">
    <property type="entry name" value="DUF4140"/>
    <property type="match status" value="1"/>
</dbReference>
<dbReference type="InterPro" id="IPR011935">
    <property type="entry name" value="CHP02231"/>
</dbReference>
<evidence type="ECO:0008006" key="7">
    <source>
        <dbReference type="Google" id="ProtNLM"/>
    </source>
</evidence>
<dbReference type="EMBL" id="CAJMWT010004548">
    <property type="protein sequence ID" value="CAE6492236.1"/>
    <property type="molecule type" value="Genomic_DNA"/>
</dbReference>
<dbReference type="NCBIfam" id="TIGR02231">
    <property type="entry name" value="mucoidy inhibitor MuiA family protein"/>
    <property type="match status" value="1"/>
</dbReference>
<dbReference type="AlphaFoldDB" id="A0A8H3CMV8"/>
<feature type="domain" description="DUF4140" evidence="4">
    <location>
        <begin position="47"/>
        <end position="139"/>
    </location>
</feature>
<evidence type="ECO:0000256" key="1">
    <source>
        <dbReference type="SAM" id="Coils"/>
    </source>
</evidence>
<evidence type="ECO:0000259" key="4">
    <source>
        <dbReference type="Pfam" id="PF13600"/>
    </source>
</evidence>
<feature type="domain" description="DUF4139" evidence="3">
    <location>
        <begin position="224"/>
        <end position="599"/>
    </location>
</feature>
<feature type="region of interest" description="Disordered" evidence="2">
    <location>
        <begin position="529"/>
        <end position="556"/>
    </location>
</feature>
<keyword evidence="1" id="KW-0175">Coiled coil</keyword>
<name>A0A8H3CMV8_9AGAM</name>
<protein>
    <recommendedName>
        <fullName evidence="7">Protein F37C4,5 [Caenorhabditis elegans]</fullName>
    </recommendedName>
</protein>
<evidence type="ECO:0000256" key="2">
    <source>
        <dbReference type="SAM" id="MobiDB-lite"/>
    </source>
</evidence>
<gene>
    <name evidence="5" type="ORF">RDB_LOCUS130628</name>
</gene>
<evidence type="ECO:0000313" key="6">
    <source>
        <dbReference type="Proteomes" id="UP000663843"/>
    </source>
</evidence>
<organism evidence="5 6">
    <name type="scientific">Rhizoctonia solani</name>
    <dbReference type="NCBI Taxonomy" id="456999"/>
    <lineage>
        <taxon>Eukaryota</taxon>
        <taxon>Fungi</taxon>
        <taxon>Dikarya</taxon>
        <taxon>Basidiomycota</taxon>
        <taxon>Agaricomycotina</taxon>
        <taxon>Agaricomycetes</taxon>
        <taxon>Cantharellales</taxon>
        <taxon>Ceratobasidiaceae</taxon>
        <taxon>Rhizoctonia</taxon>
    </lineage>
</organism>